<organism evidence="2 3">
    <name type="scientific">Nocardiopsis mwathae</name>
    <dbReference type="NCBI Taxonomy" id="1472723"/>
    <lineage>
        <taxon>Bacteria</taxon>
        <taxon>Bacillati</taxon>
        <taxon>Actinomycetota</taxon>
        <taxon>Actinomycetes</taxon>
        <taxon>Streptosporangiales</taxon>
        <taxon>Nocardiopsidaceae</taxon>
        <taxon>Nocardiopsis</taxon>
    </lineage>
</organism>
<name>A0A7X0D8N4_9ACTN</name>
<dbReference type="Gene3D" id="3.90.320.10">
    <property type="match status" value="1"/>
</dbReference>
<evidence type="ECO:0000313" key="3">
    <source>
        <dbReference type="Proteomes" id="UP000546642"/>
    </source>
</evidence>
<evidence type="ECO:0000313" key="2">
    <source>
        <dbReference type="EMBL" id="MBB6174936.1"/>
    </source>
</evidence>
<evidence type="ECO:0000259" key="1">
    <source>
        <dbReference type="Pfam" id="PF01930"/>
    </source>
</evidence>
<sequence length="165" mass="18727">MITNGDVGGVHIKYLHHCRRQLWLYARGLRPEALSTTVQLGEAVHATSYRRASPIDLGSARLDDLDGELWVHEIKSSSRPSSADEAQAIHYCYRLRKVGVQAQGAVLHYPKTRRTRRLPYAEEWDQRAQDDIAAVLDTVAAPTAPERLRRSACRGCSYYDYCWSL</sequence>
<reference evidence="2 3" key="1">
    <citation type="submission" date="2020-08" db="EMBL/GenBank/DDBJ databases">
        <title>Sequencing the genomes of 1000 actinobacteria strains.</title>
        <authorList>
            <person name="Klenk H.-P."/>
        </authorList>
    </citation>
    <scope>NUCLEOTIDE SEQUENCE [LARGE SCALE GENOMIC DNA]</scope>
    <source>
        <strain evidence="2 3">DSM 46659</strain>
    </source>
</reference>
<dbReference type="RefSeq" id="WP_343070711.1">
    <property type="nucleotide sequence ID" value="NZ_JACHDS010000001.1"/>
</dbReference>
<dbReference type="PANTHER" id="PTHR37168:SF2">
    <property type="entry name" value="CRISPR-ASSOCIATED EXONUCLEASE CAS4"/>
    <property type="match status" value="1"/>
</dbReference>
<keyword evidence="2" id="KW-0269">Exonuclease</keyword>
<dbReference type="GO" id="GO:0004527">
    <property type="term" value="F:exonuclease activity"/>
    <property type="evidence" value="ECO:0007669"/>
    <property type="project" value="UniProtKB-KW"/>
</dbReference>
<gene>
    <name evidence="2" type="ORF">HNR23_004996</name>
</gene>
<keyword evidence="3" id="KW-1185">Reference proteome</keyword>
<feature type="domain" description="DUF83" evidence="1">
    <location>
        <begin position="9"/>
        <end position="164"/>
    </location>
</feature>
<comment type="caution">
    <text evidence="2">The sequence shown here is derived from an EMBL/GenBank/DDBJ whole genome shotgun (WGS) entry which is preliminary data.</text>
</comment>
<keyword evidence="2" id="KW-0540">Nuclease</keyword>
<protein>
    <submittedName>
        <fullName evidence="2">CRISPR-associated exonuclease Cas4</fullName>
        <ecNumber evidence="2">3.1.12.1</ecNumber>
    </submittedName>
</protein>
<dbReference type="PANTHER" id="PTHR37168">
    <property type="entry name" value="CRISPR-ASSOCIATED EXONUCLEASE CAS4"/>
    <property type="match status" value="1"/>
</dbReference>
<dbReference type="Pfam" id="PF01930">
    <property type="entry name" value="Cas_Cas4"/>
    <property type="match status" value="1"/>
</dbReference>
<dbReference type="Proteomes" id="UP000546642">
    <property type="component" value="Unassembled WGS sequence"/>
</dbReference>
<accession>A0A7X0D8N4</accession>
<proteinExistence type="predicted"/>
<dbReference type="EC" id="3.1.12.1" evidence="2"/>
<dbReference type="InterPro" id="IPR011604">
    <property type="entry name" value="PDDEXK-like_dom_sf"/>
</dbReference>
<dbReference type="EMBL" id="JACHDS010000001">
    <property type="protein sequence ID" value="MBB6174936.1"/>
    <property type="molecule type" value="Genomic_DNA"/>
</dbReference>
<dbReference type="AlphaFoldDB" id="A0A7X0D8N4"/>
<dbReference type="InterPro" id="IPR022765">
    <property type="entry name" value="Dna2/Cas4_DUF83"/>
</dbReference>
<keyword evidence="2" id="KW-0378">Hydrolase</keyword>